<reference evidence="1 2" key="1">
    <citation type="submission" date="2017-09" db="EMBL/GenBank/DDBJ databases">
        <title>Depth-based differentiation of microbial function through sediment-hosted aquifers and enrichment of novel symbionts in the deep terrestrial subsurface.</title>
        <authorList>
            <person name="Probst A.J."/>
            <person name="Ladd B."/>
            <person name="Jarett J.K."/>
            <person name="Geller-Mcgrath D.E."/>
            <person name="Sieber C.M."/>
            <person name="Emerson J.B."/>
            <person name="Anantharaman K."/>
            <person name="Thomas B.C."/>
            <person name="Malmstrom R."/>
            <person name="Stieglmeier M."/>
            <person name="Klingl A."/>
            <person name="Woyke T."/>
            <person name="Ryan C.M."/>
            <person name="Banfield J.F."/>
        </authorList>
    </citation>
    <scope>NUCLEOTIDE SEQUENCE [LARGE SCALE GENOMIC DNA]</scope>
    <source>
        <strain evidence="1">CG23_combo_of_CG06-09_8_20_14_all_41_10</strain>
    </source>
</reference>
<proteinExistence type="predicted"/>
<dbReference type="Pfam" id="PF08843">
    <property type="entry name" value="AbiEii"/>
    <property type="match status" value="1"/>
</dbReference>
<comment type="caution">
    <text evidence="1">The sequence shown here is derived from an EMBL/GenBank/DDBJ whole genome shotgun (WGS) entry which is preliminary data.</text>
</comment>
<dbReference type="AlphaFoldDB" id="A0A2G9YIW3"/>
<dbReference type="InterPro" id="IPR014942">
    <property type="entry name" value="AbiEii"/>
</dbReference>
<dbReference type="Proteomes" id="UP000231292">
    <property type="component" value="Unassembled WGS sequence"/>
</dbReference>
<evidence type="ECO:0000313" key="2">
    <source>
        <dbReference type="Proteomes" id="UP000231292"/>
    </source>
</evidence>
<gene>
    <name evidence="1" type="ORF">COX41_04200</name>
</gene>
<name>A0A2G9YIW3_9BACT</name>
<accession>A0A2G9YIW3</accession>
<dbReference type="EMBL" id="PCRK01000101">
    <property type="protein sequence ID" value="PIP19199.1"/>
    <property type="molecule type" value="Genomic_DNA"/>
</dbReference>
<dbReference type="Gene3D" id="3.10.450.620">
    <property type="entry name" value="JHP933, nucleotidyltransferase-like core domain"/>
    <property type="match status" value="1"/>
</dbReference>
<evidence type="ECO:0000313" key="1">
    <source>
        <dbReference type="EMBL" id="PIP19199.1"/>
    </source>
</evidence>
<evidence type="ECO:0008006" key="3">
    <source>
        <dbReference type="Google" id="ProtNLM"/>
    </source>
</evidence>
<sequence>MNGDNYSELQIREVFHLEFLRYFGRKVKPACYALKGGVNLRLFFNSIRYSQDMDLDVEKVEVGWLKDYVMGILQMPAFQEHLLPFGIKQIIPPAIERAKQTQTTQRFKVHLITYADINLFTKVEFSRRGITGEAVVQTPLDSILRAYKIAPVLVSHYDIYPAVIQKIKALAGRSVIQARDIFDLYLLNSQFVPNGKKKAMPVEKGVFSKAYEHVFQVKFEVFRDTVVAYLATEDRMTHDNPSAWEQIQLKTAGFIEQLGKNYA</sequence>
<organism evidence="1 2">
    <name type="scientific">Candidatus Sherwoodlollariibacterium unditelluris</name>
    <dbReference type="NCBI Taxonomy" id="1974757"/>
    <lineage>
        <taxon>Bacteria</taxon>
        <taxon>Pseudomonadati</taxon>
        <taxon>Candidatus Omnitrophota</taxon>
        <taxon>Candidatus Sherwoodlollariibacterium</taxon>
    </lineage>
</organism>
<protein>
    <recommendedName>
        <fullName evidence="3">Nucleotidyl transferase AbiEii/AbiGii toxin family protein</fullName>
    </recommendedName>
</protein>